<gene>
    <name evidence="4" type="ORF">M5X16_23720</name>
    <name evidence="5" type="ORF">PC41400_00755</name>
</gene>
<keyword evidence="7" id="KW-1185">Reference proteome</keyword>
<evidence type="ECO:0000313" key="6">
    <source>
        <dbReference type="Proteomes" id="UP000288943"/>
    </source>
</evidence>
<dbReference type="EMBL" id="CP026520">
    <property type="protein sequence ID" value="QAV16308.1"/>
    <property type="molecule type" value="Genomic_DNA"/>
</dbReference>
<dbReference type="InterPro" id="IPR036388">
    <property type="entry name" value="WH-like_DNA-bd_sf"/>
</dbReference>
<dbReference type="Pfam" id="PF13280">
    <property type="entry name" value="WYL"/>
    <property type="match status" value="1"/>
</dbReference>
<evidence type="ECO:0000256" key="1">
    <source>
        <dbReference type="ARBA" id="ARBA00023015"/>
    </source>
</evidence>
<dbReference type="PROSITE" id="PS52050">
    <property type="entry name" value="WYL"/>
    <property type="match status" value="1"/>
</dbReference>
<evidence type="ECO:0000313" key="5">
    <source>
        <dbReference type="EMBL" id="QAV16308.1"/>
    </source>
</evidence>
<sequence>MKIDRLLAMTVLMLNRGRISAKELAERFEVTTKTIYRDMETLSRAGIPVVAHQGVSGGFEIMEPYTLARQLVSLKEISSLLAAVKGVSTALDDQTYANLAEKVQGLLLRTDTADWERRKDEIVFDFHPWGQGAAAKNKVSLLKRAIEESRRAAIVYVNTNGTETERIVEPAALILKGSVWYLHAYCTMRKEFRVFRLSRIADLSVLSQASEPREVPPLEGYGWNRQWLAHKEVEMTLHFRPEVRHRVGDAFPPGLVSLLPDGNLCVQGVFALDEWFYGMLLSFGDSLKIEHPPSLADEILERARKILLRYEN</sequence>
<dbReference type="GeneID" id="95373344"/>
<dbReference type="PIRSF" id="PIRSF016838">
    <property type="entry name" value="PafC"/>
    <property type="match status" value="1"/>
</dbReference>
<evidence type="ECO:0000259" key="3">
    <source>
        <dbReference type="PROSITE" id="PS51000"/>
    </source>
</evidence>
<dbReference type="RefSeq" id="WP_042231390.1">
    <property type="nucleotide sequence ID" value="NZ_CP026520.1"/>
</dbReference>
<dbReference type="GO" id="GO:0003700">
    <property type="term" value="F:DNA-binding transcription factor activity"/>
    <property type="evidence" value="ECO:0007669"/>
    <property type="project" value="InterPro"/>
</dbReference>
<reference evidence="5 6" key="1">
    <citation type="submission" date="2018-01" db="EMBL/GenBank/DDBJ databases">
        <title>The whole genome sequencing and assembly of Paenibacillus chitinolyticus KCCM 41400 strain.</title>
        <authorList>
            <person name="Kim J.-Y."/>
            <person name="Park M.-K."/>
            <person name="Lee Y.-J."/>
            <person name="Yi H."/>
            <person name="Bahn Y.-S."/>
            <person name="Kim J.F."/>
            <person name="Lee D.-W."/>
        </authorList>
    </citation>
    <scope>NUCLEOTIDE SEQUENCE [LARGE SCALE GENOMIC DNA]</scope>
    <source>
        <strain evidence="5 6">KCCM 41400</strain>
    </source>
</reference>
<accession>A0A410WPI1</accession>
<evidence type="ECO:0000256" key="2">
    <source>
        <dbReference type="ARBA" id="ARBA00023163"/>
    </source>
</evidence>
<evidence type="ECO:0000313" key="7">
    <source>
        <dbReference type="Proteomes" id="UP001527202"/>
    </source>
</evidence>
<keyword evidence="2" id="KW-0804">Transcription</keyword>
<proteinExistence type="predicted"/>
<dbReference type="KEGG" id="pchi:PC41400_00755"/>
<dbReference type="SUPFAM" id="SSF46785">
    <property type="entry name" value="Winged helix' DNA-binding domain"/>
    <property type="match status" value="1"/>
</dbReference>
<dbReference type="EMBL" id="JAMDMJ010000034">
    <property type="protein sequence ID" value="MCY9598769.1"/>
    <property type="molecule type" value="Genomic_DNA"/>
</dbReference>
<dbReference type="OrthoDB" id="9815009at2"/>
<organism evidence="5 6">
    <name type="scientific">Paenibacillus chitinolyticus</name>
    <dbReference type="NCBI Taxonomy" id="79263"/>
    <lineage>
        <taxon>Bacteria</taxon>
        <taxon>Bacillati</taxon>
        <taxon>Bacillota</taxon>
        <taxon>Bacilli</taxon>
        <taxon>Bacillales</taxon>
        <taxon>Paenibacillaceae</taxon>
        <taxon>Paenibacillus</taxon>
    </lineage>
</organism>
<dbReference type="Gene3D" id="1.10.10.10">
    <property type="entry name" value="Winged helix-like DNA-binding domain superfamily/Winged helix DNA-binding domain"/>
    <property type="match status" value="1"/>
</dbReference>
<feature type="domain" description="HTH deoR-type" evidence="3">
    <location>
        <begin position="2"/>
        <end position="57"/>
    </location>
</feature>
<dbReference type="Proteomes" id="UP000288943">
    <property type="component" value="Chromosome"/>
</dbReference>
<dbReference type="Pfam" id="PF25583">
    <property type="entry name" value="WCX"/>
    <property type="match status" value="1"/>
</dbReference>
<name>A0A410WPI1_9BACL</name>
<dbReference type="Pfam" id="PF08279">
    <property type="entry name" value="HTH_11"/>
    <property type="match status" value="1"/>
</dbReference>
<dbReference type="InterPro" id="IPR026881">
    <property type="entry name" value="WYL_dom"/>
</dbReference>
<evidence type="ECO:0000313" key="4">
    <source>
        <dbReference type="EMBL" id="MCY9598769.1"/>
    </source>
</evidence>
<dbReference type="InterPro" id="IPR001034">
    <property type="entry name" value="DeoR_HTH"/>
</dbReference>
<keyword evidence="1" id="KW-0805">Transcription regulation</keyword>
<dbReference type="InterPro" id="IPR057727">
    <property type="entry name" value="WCX_dom"/>
</dbReference>
<dbReference type="Proteomes" id="UP001527202">
    <property type="component" value="Unassembled WGS sequence"/>
</dbReference>
<dbReference type="InterPro" id="IPR036390">
    <property type="entry name" value="WH_DNA-bd_sf"/>
</dbReference>
<dbReference type="PANTHER" id="PTHR34580">
    <property type="match status" value="1"/>
</dbReference>
<protein>
    <submittedName>
        <fullName evidence="5">YafY family transcriptional regulator</fullName>
    </submittedName>
</protein>
<dbReference type="AlphaFoldDB" id="A0A410WPI1"/>
<dbReference type="InterPro" id="IPR051534">
    <property type="entry name" value="CBASS_pafABC_assoc_protein"/>
</dbReference>
<dbReference type="InterPro" id="IPR028349">
    <property type="entry name" value="PafC-like"/>
</dbReference>
<reference evidence="4 7" key="2">
    <citation type="submission" date="2022-05" db="EMBL/GenBank/DDBJ databases">
        <title>Genome Sequencing of Bee-Associated Microbes.</title>
        <authorList>
            <person name="Dunlap C."/>
        </authorList>
    </citation>
    <scope>NUCLEOTIDE SEQUENCE [LARGE SCALE GENOMIC DNA]</scope>
    <source>
        <strain evidence="4 7">NRRL B-23120</strain>
    </source>
</reference>
<dbReference type="PANTHER" id="PTHR34580:SF1">
    <property type="entry name" value="PROTEIN PAFC"/>
    <property type="match status" value="1"/>
</dbReference>
<dbReference type="InterPro" id="IPR013196">
    <property type="entry name" value="HTH_11"/>
</dbReference>
<dbReference type="PROSITE" id="PS51000">
    <property type="entry name" value="HTH_DEOR_2"/>
    <property type="match status" value="1"/>
</dbReference>